<protein>
    <submittedName>
        <fullName evidence="1">DUF6266 family protein</fullName>
    </submittedName>
</protein>
<organism evidence="1 2">
    <name type="scientific">Pedobacter panaciterrae</name>
    <dbReference type="NCBI Taxonomy" id="363849"/>
    <lineage>
        <taxon>Bacteria</taxon>
        <taxon>Pseudomonadati</taxon>
        <taxon>Bacteroidota</taxon>
        <taxon>Sphingobacteriia</taxon>
        <taxon>Sphingobacteriales</taxon>
        <taxon>Sphingobacteriaceae</taxon>
        <taxon>Pedobacter</taxon>
    </lineage>
</organism>
<proteinExistence type="predicted"/>
<dbReference type="RefSeq" id="WP_337715911.1">
    <property type="nucleotide sequence ID" value="NZ_JBBEUB010000001.1"/>
</dbReference>
<sequence length="212" mass="23822">MDRGTYRNGILGPFNGKVGTVVGYELRGKYVMRDVGKKRTERPPSPAELANREKFADVQFWLKPLTDFLRVGFKDYAPKFEGFVAAKSYISKNAVRGEYPSFVIEPALALVSFGKLDPAITAGAVSESTNTLTFSWDGGRYVYDDRAMFLVYDIENGVAEFDTSATKRLFKKGTFTLTKNFSGREVHVYLAFVSEDRKNRSNSQYLGKVTIL</sequence>
<gene>
    <name evidence="1" type="ORF">WAE58_06380</name>
</gene>
<reference evidence="1 2" key="1">
    <citation type="submission" date="2024-03" db="EMBL/GenBank/DDBJ databases">
        <title>Sequence of Lycoming College Course Isolates.</title>
        <authorList>
            <person name="Plotts O."/>
            <person name="Newman J."/>
        </authorList>
    </citation>
    <scope>NUCLEOTIDE SEQUENCE [LARGE SCALE GENOMIC DNA]</scope>
    <source>
        <strain evidence="1 2">CJB-3</strain>
    </source>
</reference>
<name>A0ABU8NII7_9SPHI</name>
<comment type="caution">
    <text evidence="1">The sequence shown here is derived from an EMBL/GenBank/DDBJ whole genome shotgun (WGS) entry which is preliminary data.</text>
</comment>
<dbReference type="Pfam" id="PF19781">
    <property type="entry name" value="DUF6266"/>
    <property type="match status" value="1"/>
</dbReference>
<dbReference type="InterPro" id="IPR046233">
    <property type="entry name" value="DUF6266"/>
</dbReference>
<dbReference type="Proteomes" id="UP001378956">
    <property type="component" value="Unassembled WGS sequence"/>
</dbReference>
<evidence type="ECO:0000313" key="2">
    <source>
        <dbReference type="Proteomes" id="UP001378956"/>
    </source>
</evidence>
<evidence type="ECO:0000313" key="1">
    <source>
        <dbReference type="EMBL" id="MEJ2902040.1"/>
    </source>
</evidence>
<keyword evidence="2" id="KW-1185">Reference proteome</keyword>
<dbReference type="EMBL" id="JBBEUB010000001">
    <property type="protein sequence ID" value="MEJ2902040.1"/>
    <property type="molecule type" value="Genomic_DNA"/>
</dbReference>
<accession>A0ABU8NII7</accession>